<dbReference type="InterPro" id="IPR036291">
    <property type="entry name" value="NAD(P)-bd_dom_sf"/>
</dbReference>
<evidence type="ECO:0000259" key="1">
    <source>
        <dbReference type="Pfam" id="PF13460"/>
    </source>
</evidence>
<dbReference type="EMBL" id="JBHSPR010000053">
    <property type="protein sequence ID" value="MFC6021895.1"/>
    <property type="molecule type" value="Genomic_DNA"/>
</dbReference>
<dbReference type="Gene3D" id="3.90.25.10">
    <property type="entry name" value="UDP-galactose 4-epimerase, domain 1"/>
    <property type="match status" value="1"/>
</dbReference>
<dbReference type="Gene3D" id="3.40.50.720">
    <property type="entry name" value="NAD(P)-binding Rossmann-like Domain"/>
    <property type="match status" value="1"/>
</dbReference>
<dbReference type="Proteomes" id="UP001596203">
    <property type="component" value="Unassembled WGS sequence"/>
</dbReference>
<dbReference type="Pfam" id="PF13460">
    <property type="entry name" value="NAD_binding_10"/>
    <property type="match status" value="1"/>
</dbReference>
<evidence type="ECO:0000313" key="2">
    <source>
        <dbReference type="EMBL" id="MFC6021895.1"/>
    </source>
</evidence>
<proteinExistence type="predicted"/>
<organism evidence="2 3">
    <name type="scientific">Plantactinospora solaniradicis</name>
    <dbReference type="NCBI Taxonomy" id="1723736"/>
    <lineage>
        <taxon>Bacteria</taxon>
        <taxon>Bacillati</taxon>
        <taxon>Actinomycetota</taxon>
        <taxon>Actinomycetes</taxon>
        <taxon>Micromonosporales</taxon>
        <taxon>Micromonosporaceae</taxon>
        <taxon>Plantactinospora</taxon>
    </lineage>
</organism>
<sequence length="312" mass="31621">MILVTGVSGALGGLILDRLAAIPGLPVVGGTRAAVTTRPGTVPVRRVDFDEPGTLVDAFTGVDVLVFVSAGFGEDDEVLARHGAVVRAAVEAGVRHVIYTSLVGSGGQLTIALPHRWTEARLAESPLDVTILRNGLYAELLAGLALPAVAQTVASGVFAAPWGQGRMSVVARGDLADVAVRIAVEAHADLAVSSGGGTAPARHAGRTYELAGVTAVGGNEIAASLTGVLGTGIRYESTSLGAARAALTGAGLPAYQVTHTLSIFSNLNAQLLEQPETDLPALLGTAPRSAPDLIADVLRSGRPSRGEPAGSR</sequence>
<reference evidence="3" key="1">
    <citation type="journal article" date="2019" name="Int. J. Syst. Evol. Microbiol.">
        <title>The Global Catalogue of Microorganisms (GCM) 10K type strain sequencing project: providing services to taxonomists for standard genome sequencing and annotation.</title>
        <authorList>
            <consortium name="The Broad Institute Genomics Platform"/>
            <consortium name="The Broad Institute Genome Sequencing Center for Infectious Disease"/>
            <person name="Wu L."/>
            <person name="Ma J."/>
        </authorList>
    </citation>
    <scope>NUCLEOTIDE SEQUENCE [LARGE SCALE GENOMIC DNA]</scope>
    <source>
        <strain evidence="3">ZS-35-S2</strain>
    </source>
</reference>
<dbReference type="PANTHER" id="PTHR47129:SF1">
    <property type="entry name" value="NMRA-LIKE DOMAIN-CONTAINING PROTEIN"/>
    <property type="match status" value="1"/>
</dbReference>
<dbReference type="InterPro" id="IPR052718">
    <property type="entry name" value="NmrA-type_oxidoreductase"/>
</dbReference>
<dbReference type="InterPro" id="IPR016040">
    <property type="entry name" value="NAD(P)-bd_dom"/>
</dbReference>
<dbReference type="PANTHER" id="PTHR47129">
    <property type="entry name" value="QUINONE OXIDOREDUCTASE 2"/>
    <property type="match status" value="1"/>
</dbReference>
<feature type="domain" description="NAD(P)-binding" evidence="1">
    <location>
        <begin position="6"/>
        <end position="139"/>
    </location>
</feature>
<protein>
    <submittedName>
        <fullName evidence="2">NAD(P)H-binding protein</fullName>
    </submittedName>
</protein>
<comment type="caution">
    <text evidence="2">The sequence shown here is derived from an EMBL/GenBank/DDBJ whole genome shotgun (WGS) entry which is preliminary data.</text>
</comment>
<dbReference type="SUPFAM" id="SSF51735">
    <property type="entry name" value="NAD(P)-binding Rossmann-fold domains"/>
    <property type="match status" value="1"/>
</dbReference>
<evidence type="ECO:0000313" key="3">
    <source>
        <dbReference type="Proteomes" id="UP001596203"/>
    </source>
</evidence>
<keyword evidence="3" id="KW-1185">Reference proteome</keyword>
<name>A0ABW1KJF7_9ACTN</name>
<dbReference type="RefSeq" id="WP_377430696.1">
    <property type="nucleotide sequence ID" value="NZ_JBHSPR010000053.1"/>
</dbReference>
<gene>
    <name evidence="2" type="ORF">ACFP2T_37755</name>
</gene>
<accession>A0ABW1KJF7</accession>